<keyword evidence="5" id="KW-0620">Polyamine biosynthesis</keyword>
<evidence type="ECO:0000256" key="1">
    <source>
        <dbReference type="ARBA" id="ARBA00001928"/>
    </source>
</evidence>
<dbReference type="SUPFAM" id="SSF56276">
    <property type="entry name" value="S-adenosylmethionine decarboxylase"/>
    <property type="match status" value="1"/>
</dbReference>
<dbReference type="PANTHER" id="PTHR33866:SF2">
    <property type="entry name" value="S-ADENOSYLMETHIONINE DECARBOXYLASE PROENZYME"/>
    <property type="match status" value="1"/>
</dbReference>
<keyword evidence="6" id="KW-0865">Zymogen</keyword>
<evidence type="ECO:0000256" key="8">
    <source>
        <dbReference type="ARBA" id="ARBA00023270"/>
    </source>
</evidence>
<evidence type="ECO:0000256" key="3">
    <source>
        <dbReference type="ARBA" id="ARBA00022813"/>
    </source>
</evidence>
<dbReference type="Gene3D" id="3.30.160.750">
    <property type="match status" value="1"/>
</dbReference>
<evidence type="ECO:0000256" key="9">
    <source>
        <dbReference type="ARBA" id="ARBA00023317"/>
    </source>
</evidence>
<protein>
    <submittedName>
        <fullName evidence="10">S-adenosylmethionine decarboxylase</fullName>
    </submittedName>
</protein>
<name>A0ABU5DHZ8_9BURK</name>
<gene>
    <name evidence="10" type="ORF">SNE35_15425</name>
</gene>
<keyword evidence="11" id="KW-1185">Reference proteome</keyword>
<comment type="caution">
    <text evidence="10">The sequence shown here is derived from an EMBL/GenBank/DDBJ whole genome shotgun (WGS) entry which is preliminary data.</text>
</comment>
<evidence type="ECO:0000313" key="11">
    <source>
        <dbReference type="Proteomes" id="UP001285263"/>
    </source>
</evidence>
<proteinExistence type="predicted"/>
<dbReference type="InterPro" id="IPR016067">
    <property type="entry name" value="S-AdoMet_deCO2ase_core"/>
</dbReference>
<keyword evidence="7" id="KW-0456">Lyase</keyword>
<organism evidence="10 11">
    <name type="scientific">Roseateles agri</name>
    <dbReference type="NCBI Taxonomy" id="3098619"/>
    <lineage>
        <taxon>Bacteria</taxon>
        <taxon>Pseudomonadati</taxon>
        <taxon>Pseudomonadota</taxon>
        <taxon>Betaproteobacteria</taxon>
        <taxon>Burkholderiales</taxon>
        <taxon>Sphaerotilaceae</taxon>
        <taxon>Roseateles</taxon>
    </lineage>
</organism>
<dbReference type="InterPro" id="IPR042284">
    <property type="entry name" value="AdoMetDC_N"/>
</dbReference>
<evidence type="ECO:0000313" key="10">
    <source>
        <dbReference type="EMBL" id="MDY0745911.1"/>
    </source>
</evidence>
<reference evidence="10 11" key="1">
    <citation type="submission" date="2023-11" db="EMBL/GenBank/DDBJ databases">
        <title>Paucibacter sp. nov., isolated from fresh soil in Korea.</title>
        <authorList>
            <person name="Le N.T.T."/>
        </authorList>
    </citation>
    <scope>NUCLEOTIDE SEQUENCE [LARGE SCALE GENOMIC DNA]</scope>
    <source>
        <strain evidence="10 11">R3-3</strain>
    </source>
</reference>
<evidence type="ECO:0000256" key="7">
    <source>
        <dbReference type="ARBA" id="ARBA00023239"/>
    </source>
</evidence>
<keyword evidence="3" id="KW-0068">Autocatalytic cleavage</keyword>
<evidence type="ECO:0000256" key="4">
    <source>
        <dbReference type="ARBA" id="ARBA00023066"/>
    </source>
</evidence>
<accession>A0ABU5DHZ8</accession>
<dbReference type="Gene3D" id="3.30.360.110">
    <property type="entry name" value="S-adenosylmethionine decarboxylase domain"/>
    <property type="match status" value="1"/>
</dbReference>
<keyword evidence="9" id="KW-0670">Pyruvate</keyword>
<keyword evidence="8" id="KW-0704">Schiff base</keyword>
<keyword evidence="2" id="KW-0210">Decarboxylase</keyword>
<keyword evidence="4" id="KW-0745">Spermidine biosynthesis</keyword>
<dbReference type="RefSeq" id="WP_320423802.1">
    <property type="nucleotide sequence ID" value="NZ_JAXCLA010000004.1"/>
</dbReference>
<evidence type="ECO:0000256" key="6">
    <source>
        <dbReference type="ARBA" id="ARBA00023145"/>
    </source>
</evidence>
<evidence type="ECO:0000256" key="5">
    <source>
        <dbReference type="ARBA" id="ARBA00023115"/>
    </source>
</evidence>
<dbReference type="EMBL" id="JAXCLA010000004">
    <property type="protein sequence ID" value="MDY0745911.1"/>
    <property type="molecule type" value="Genomic_DNA"/>
</dbReference>
<dbReference type="Proteomes" id="UP001285263">
    <property type="component" value="Unassembled WGS sequence"/>
</dbReference>
<dbReference type="InterPro" id="IPR003826">
    <property type="entry name" value="AdoMetDC_fam_prok"/>
</dbReference>
<evidence type="ECO:0000256" key="2">
    <source>
        <dbReference type="ARBA" id="ARBA00022793"/>
    </source>
</evidence>
<dbReference type="PANTHER" id="PTHR33866">
    <property type="entry name" value="S-ADENOSYLMETHIONINE DECARBOXYLASE PROENZYME"/>
    <property type="match status" value="1"/>
</dbReference>
<dbReference type="InterPro" id="IPR042286">
    <property type="entry name" value="AdoMetDC_C"/>
</dbReference>
<sequence>MQGLLLTADLGGVDPALPLMRDAEALRTLCVAAVREVGLGAVAELFHRFTPAPGIEQSGVTGVVLLAESHLAVHTWPELGVVTLDVHVCNLGQDNAAKADALMARMSAAFAPKDVATRRLERGLLQSSATEGLSPSR</sequence>
<comment type="cofactor">
    <cofactor evidence="1">
        <name>pyruvate</name>
        <dbReference type="ChEBI" id="CHEBI:15361"/>
    </cofactor>
</comment>
<dbReference type="Pfam" id="PF02675">
    <property type="entry name" value="AdoMet_dc"/>
    <property type="match status" value="1"/>
</dbReference>